<dbReference type="SUPFAM" id="SSF54427">
    <property type="entry name" value="NTF2-like"/>
    <property type="match status" value="1"/>
</dbReference>
<organism evidence="3 4">
    <name type="scientific">Nesterenkonia lutea</name>
    <dbReference type="NCBI Taxonomy" id="272919"/>
    <lineage>
        <taxon>Bacteria</taxon>
        <taxon>Bacillati</taxon>
        <taxon>Actinomycetota</taxon>
        <taxon>Actinomycetes</taxon>
        <taxon>Micrococcales</taxon>
        <taxon>Micrococcaceae</taxon>
        <taxon>Nesterenkonia</taxon>
    </lineage>
</organism>
<name>A0ABR9JFN6_9MICC</name>
<comment type="caution">
    <text evidence="3">The sequence shown here is derived from an EMBL/GenBank/DDBJ whole genome shotgun (WGS) entry which is preliminary data.</text>
</comment>
<feature type="compositionally biased region" description="Basic and acidic residues" evidence="1">
    <location>
        <begin position="18"/>
        <end position="33"/>
    </location>
</feature>
<proteinExistence type="predicted"/>
<keyword evidence="4" id="KW-1185">Reference proteome</keyword>
<dbReference type="Proteomes" id="UP000643525">
    <property type="component" value="Unassembled WGS sequence"/>
</dbReference>
<dbReference type="Pfam" id="PF17775">
    <property type="entry name" value="YchJ_M-like"/>
    <property type="match status" value="1"/>
</dbReference>
<dbReference type="Gene3D" id="3.10.450.50">
    <property type="match status" value="1"/>
</dbReference>
<reference evidence="3 4" key="1">
    <citation type="submission" date="2020-10" db="EMBL/GenBank/DDBJ databases">
        <title>Sequencing the genomes of 1000 actinobacteria strains.</title>
        <authorList>
            <person name="Klenk H.-P."/>
        </authorList>
    </citation>
    <scope>NUCLEOTIDE SEQUENCE [LARGE SCALE GENOMIC DNA]</scope>
    <source>
        <strain evidence="3 4">DSM 15666</strain>
    </source>
</reference>
<dbReference type="Pfam" id="PF02810">
    <property type="entry name" value="SEC-C"/>
    <property type="match status" value="1"/>
</dbReference>
<dbReference type="InterPro" id="IPR004027">
    <property type="entry name" value="SEC_C_motif"/>
</dbReference>
<feature type="region of interest" description="Disordered" evidence="1">
    <location>
        <begin position="1"/>
        <end position="43"/>
    </location>
</feature>
<accession>A0ABR9JFN6</accession>
<protein>
    <submittedName>
        <fullName evidence="3">SEC-C motif-containing protein</fullName>
    </submittedName>
</protein>
<evidence type="ECO:0000313" key="3">
    <source>
        <dbReference type="EMBL" id="MBE1524744.1"/>
    </source>
</evidence>
<feature type="domain" description="YchJ-like middle NTF2-like" evidence="2">
    <location>
        <begin position="66"/>
        <end position="176"/>
    </location>
</feature>
<evidence type="ECO:0000313" key="4">
    <source>
        <dbReference type="Proteomes" id="UP000643525"/>
    </source>
</evidence>
<gene>
    <name evidence="3" type="ORF">H4W27_001862</name>
</gene>
<dbReference type="EMBL" id="JADBED010000001">
    <property type="protein sequence ID" value="MBE1524744.1"/>
    <property type="molecule type" value="Genomic_DNA"/>
</dbReference>
<evidence type="ECO:0000256" key="1">
    <source>
        <dbReference type="SAM" id="MobiDB-lite"/>
    </source>
</evidence>
<evidence type="ECO:0000259" key="2">
    <source>
        <dbReference type="Pfam" id="PF17775"/>
    </source>
</evidence>
<sequence length="185" mass="19795">MIETPPGRRSGPPSPAAEHPDPARSDPAAEHPDPAQPDSAVPCPCGSGDTYGACCGRFHSGAPAPTAEALMRSRYSANALLSADPARFGAYLHQTWAPETRPELAELTTPGPRWRRLAILSTTTGGPFDSTGAVEFVAAYEEAEQSQDPGSRPLRGRLQELSRFRRESGRWLYIDGQLSDDPAGL</sequence>
<dbReference type="RefSeq" id="WP_192595719.1">
    <property type="nucleotide sequence ID" value="NZ_BAAALJ010000003.1"/>
</dbReference>
<dbReference type="SUPFAM" id="SSF103642">
    <property type="entry name" value="Sec-C motif"/>
    <property type="match status" value="1"/>
</dbReference>
<feature type="compositionally biased region" description="Low complexity" evidence="1">
    <location>
        <begin position="1"/>
        <end position="11"/>
    </location>
</feature>
<dbReference type="InterPro" id="IPR032710">
    <property type="entry name" value="NTF2-like_dom_sf"/>
</dbReference>
<dbReference type="InterPro" id="IPR048469">
    <property type="entry name" value="YchJ-like_M"/>
</dbReference>